<evidence type="ECO:0000313" key="3">
    <source>
        <dbReference type="Proteomes" id="UP000612055"/>
    </source>
</evidence>
<feature type="compositionally biased region" description="Low complexity" evidence="1">
    <location>
        <begin position="115"/>
        <end position="133"/>
    </location>
</feature>
<accession>A0A835Y3F4</accession>
<dbReference type="EMBL" id="JAEHOE010000062">
    <property type="protein sequence ID" value="KAG2490354.1"/>
    <property type="molecule type" value="Genomic_DNA"/>
</dbReference>
<feature type="region of interest" description="Disordered" evidence="1">
    <location>
        <begin position="105"/>
        <end position="133"/>
    </location>
</feature>
<comment type="caution">
    <text evidence="2">The sequence shown here is derived from an EMBL/GenBank/DDBJ whole genome shotgun (WGS) entry which is preliminary data.</text>
</comment>
<sequence length="210" mass="21561">MLAVCVLKVEDWTAWAALTAGCLSVAMSDCRGTDALGNLYRSPAMRISASAPSACALCGLAGAATLAVAWGLVQIGRPRTGPSSKAHEGPREALTVRCVSGEPHFGSDTPRSHGSTPNTSCCNSASCSSSGSRSARMTRDEWLWVVGPKPKPCSQAFAGTSAGAVRSAGAASAGFAPAARTIAKAVSARHVQPAPFRTLSMRQELFQGPL</sequence>
<name>A0A835Y3F4_9CHLO</name>
<evidence type="ECO:0000313" key="2">
    <source>
        <dbReference type="EMBL" id="KAG2490354.1"/>
    </source>
</evidence>
<keyword evidence="3" id="KW-1185">Reference proteome</keyword>
<protein>
    <submittedName>
        <fullName evidence="2">Uncharacterized protein</fullName>
    </submittedName>
</protein>
<dbReference type="AlphaFoldDB" id="A0A835Y3F4"/>
<dbReference type="Proteomes" id="UP000612055">
    <property type="component" value="Unassembled WGS sequence"/>
</dbReference>
<proteinExistence type="predicted"/>
<gene>
    <name evidence="2" type="ORF">HYH03_011156</name>
</gene>
<reference evidence="2" key="1">
    <citation type="journal article" date="2020" name="bioRxiv">
        <title>Comparative genomics of Chlamydomonas.</title>
        <authorList>
            <person name="Craig R.J."/>
            <person name="Hasan A.R."/>
            <person name="Ness R.W."/>
            <person name="Keightley P.D."/>
        </authorList>
    </citation>
    <scope>NUCLEOTIDE SEQUENCE</scope>
    <source>
        <strain evidence="2">CCAP 11/70</strain>
    </source>
</reference>
<evidence type="ECO:0000256" key="1">
    <source>
        <dbReference type="SAM" id="MobiDB-lite"/>
    </source>
</evidence>
<organism evidence="2 3">
    <name type="scientific">Edaphochlamys debaryana</name>
    <dbReference type="NCBI Taxonomy" id="47281"/>
    <lineage>
        <taxon>Eukaryota</taxon>
        <taxon>Viridiplantae</taxon>
        <taxon>Chlorophyta</taxon>
        <taxon>core chlorophytes</taxon>
        <taxon>Chlorophyceae</taxon>
        <taxon>CS clade</taxon>
        <taxon>Chlamydomonadales</taxon>
        <taxon>Chlamydomonadales incertae sedis</taxon>
        <taxon>Edaphochlamys</taxon>
    </lineage>
</organism>